<evidence type="ECO:0000256" key="5">
    <source>
        <dbReference type="ARBA" id="ARBA00023125"/>
    </source>
</evidence>
<accession>A0AAD6FWW9</accession>
<organism evidence="8 9">
    <name type="scientific">Penicillium daleae</name>
    <dbReference type="NCBI Taxonomy" id="63821"/>
    <lineage>
        <taxon>Eukaryota</taxon>
        <taxon>Fungi</taxon>
        <taxon>Dikarya</taxon>
        <taxon>Ascomycota</taxon>
        <taxon>Pezizomycotina</taxon>
        <taxon>Eurotiomycetes</taxon>
        <taxon>Eurotiomycetidae</taxon>
        <taxon>Eurotiales</taxon>
        <taxon>Aspergillaceae</taxon>
        <taxon>Penicillium</taxon>
    </lineage>
</organism>
<dbReference type="AlphaFoldDB" id="A0AAD6FWW9"/>
<name>A0AAD6FWW9_9EURO</name>
<evidence type="ECO:0000256" key="6">
    <source>
        <dbReference type="ARBA" id="ARBA00023163"/>
    </source>
</evidence>
<keyword evidence="6" id="KW-0804">Transcription</keyword>
<reference evidence="8" key="2">
    <citation type="journal article" date="2023" name="IMA Fungus">
        <title>Comparative genomic study of the Penicillium genus elucidates a diverse pangenome and 15 lateral gene transfer events.</title>
        <authorList>
            <person name="Petersen C."/>
            <person name="Sorensen T."/>
            <person name="Nielsen M.R."/>
            <person name="Sondergaard T.E."/>
            <person name="Sorensen J.L."/>
            <person name="Fitzpatrick D.A."/>
            <person name="Frisvad J.C."/>
            <person name="Nielsen K.L."/>
        </authorList>
    </citation>
    <scope>NUCLEOTIDE SEQUENCE</scope>
    <source>
        <strain evidence="8">IBT 16125</strain>
    </source>
</reference>
<dbReference type="Proteomes" id="UP001213681">
    <property type="component" value="Unassembled WGS sequence"/>
</dbReference>
<sequence>MATGMAHPHPNLPSASLDNLPLCAPNSRIPVTTYCTILDVFESRLYDIWPIVDVQYLRCQLQARVNDPTSLALAAAACAATVAQMRLWITPDSCLDDLPVAAEDFTKECLRIRLEYHYHQEPSLQALVTSIFLHMFYANRDQITPATISLREAITYADLMRLSHSPPADAAQSKQWQLELRCYWILFVTERSARRPLGSIEWSHTNLHTLFSVFCRTFCIQHDLPITLHRTPSLPEIEISPDSQGDLYAGFRALVQLFLHVQRPLALPGAVSRASETPVMYSKDSITRIQRHMEVQSPGLEFISEIQYVDILTTSAWVRSLLWQYSASRFMLSSSTSTGPLTFDYPLSIAKNYLESLADVSIESLRSHGYGMVNHFRSLNLDRIIMVNEDTETAWKQEIKLLQVANSVLDIVLCMPKLLSHQTSHFGPLDAVVAIERLLSQVGGVKSERLCVLHQRFSQVPSSITTSLILELPDQEDGLDEFAT</sequence>
<evidence type="ECO:0000256" key="2">
    <source>
        <dbReference type="ARBA" id="ARBA00022723"/>
    </source>
</evidence>
<evidence type="ECO:0000256" key="3">
    <source>
        <dbReference type="ARBA" id="ARBA00022833"/>
    </source>
</evidence>
<keyword evidence="2" id="KW-0479">Metal-binding</keyword>
<evidence type="ECO:0000256" key="4">
    <source>
        <dbReference type="ARBA" id="ARBA00023015"/>
    </source>
</evidence>
<keyword evidence="4" id="KW-0805">Transcription regulation</keyword>
<dbReference type="GO" id="GO:0003677">
    <property type="term" value="F:DNA binding"/>
    <property type="evidence" value="ECO:0007669"/>
    <property type="project" value="UniProtKB-KW"/>
</dbReference>
<comment type="subcellular location">
    <subcellularLocation>
        <location evidence="1">Nucleus</location>
    </subcellularLocation>
</comment>
<keyword evidence="5" id="KW-0238">DNA-binding</keyword>
<evidence type="ECO:0008006" key="10">
    <source>
        <dbReference type="Google" id="ProtNLM"/>
    </source>
</evidence>
<evidence type="ECO:0000256" key="7">
    <source>
        <dbReference type="ARBA" id="ARBA00023242"/>
    </source>
</evidence>
<keyword evidence="9" id="KW-1185">Reference proteome</keyword>
<protein>
    <recommendedName>
        <fullName evidence="10">Transcription factor domain-containing protein</fullName>
    </recommendedName>
</protein>
<dbReference type="RefSeq" id="XP_056759411.1">
    <property type="nucleotide sequence ID" value="XM_056914657.1"/>
</dbReference>
<gene>
    <name evidence="8" type="ORF">N7458_011275</name>
</gene>
<comment type="caution">
    <text evidence="8">The sequence shown here is derived from an EMBL/GenBank/DDBJ whole genome shotgun (WGS) entry which is preliminary data.</text>
</comment>
<evidence type="ECO:0000256" key="1">
    <source>
        <dbReference type="ARBA" id="ARBA00004123"/>
    </source>
</evidence>
<keyword evidence="3" id="KW-0862">Zinc</keyword>
<evidence type="ECO:0000313" key="8">
    <source>
        <dbReference type="EMBL" id="KAJ5432119.1"/>
    </source>
</evidence>
<proteinExistence type="predicted"/>
<dbReference type="GeneID" id="81604900"/>
<dbReference type="InterPro" id="IPR050797">
    <property type="entry name" value="Carb_Metab_Trans_Reg"/>
</dbReference>
<dbReference type="PANTHER" id="PTHR31668:SF18">
    <property type="entry name" value="MALTOSE FERMENTATION REGULATORY PROTEIN MAL13-RELATED"/>
    <property type="match status" value="1"/>
</dbReference>
<dbReference type="GO" id="GO:0005634">
    <property type="term" value="C:nucleus"/>
    <property type="evidence" value="ECO:0007669"/>
    <property type="project" value="UniProtKB-SubCell"/>
</dbReference>
<dbReference type="PANTHER" id="PTHR31668">
    <property type="entry name" value="GLUCOSE TRANSPORT TRANSCRIPTION REGULATOR RGT1-RELATED-RELATED"/>
    <property type="match status" value="1"/>
</dbReference>
<reference evidence="8" key="1">
    <citation type="submission" date="2022-12" db="EMBL/GenBank/DDBJ databases">
        <authorList>
            <person name="Petersen C."/>
        </authorList>
    </citation>
    <scope>NUCLEOTIDE SEQUENCE</scope>
    <source>
        <strain evidence="8">IBT 16125</strain>
    </source>
</reference>
<dbReference type="GO" id="GO:0046872">
    <property type="term" value="F:metal ion binding"/>
    <property type="evidence" value="ECO:0007669"/>
    <property type="project" value="UniProtKB-KW"/>
</dbReference>
<evidence type="ECO:0000313" key="9">
    <source>
        <dbReference type="Proteomes" id="UP001213681"/>
    </source>
</evidence>
<dbReference type="EMBL" id="JAPVEA010000009">
    <property type="protein sequence ID" value="KAJ5432119.1"/>
    <property type="molecule type" value="Genomic_DNA"/>
</dbReference>
<keyword evidence="7" id="KW-0539">Nucleus</keyword>